<evidence type="ECO:0000256" key="1">
    <source>
        <dbReference type="ARBA" id="ARBA00001933"/>
    </source>
</evidence>
<comment type="caution">
    <text evidence="4">The sequence shown here is derived from an EMBL/GenBank/DDBJ whole genome shotgun (WGS) entry which is preliminary data.</text>
</comment>
<proteinExistence type="predicted"/>
<dbReference type="GO" id="GO:0030170">
    <property type="term" value="F:pyridoxal phosphate binding"/>
    <property type="evidence" value="ECO:0007669"/>
    <property type="project" value="InterPro"/>
</dbReference>
<reference evidence="4 5" key="1">
    <citation type="submission" date="2019-09" db="EMBL/GenBank/DDBJ databases">
        <title>Draft genome sequence of Ginsengibacter sp. BR5-29.</title>
        <authorList>
            <person name="Im W.-T."/>
        </authorList>
    </citation>
    <scope>NUCLEOTIDE SEQUENCE [LARGE SCALE GENOMIC DNA]</scope>
    <source>
        <strain evidence="4 5">BR5-29</strain>
    </source>
</reference>
<dbReference type="AlphaFoldDB" id="A0A5J5IFS3"/>
<dbReference type="Gene3D" id="3.40.640.10">
    <property type="entry name" value="Type I PLP-dependent aspartate aminotransferase-like (Major domain)"/>
    <property type="match status" value="1"/>
</dbReference>
<evidence type="ECO:0000313" key="4">
    <source>
        <dbReference type="EMBL" id="KAA9039160.1"/>
    </source>
</evidence>
<dbReference type="Pfam" id="PF00155">
    <property type="entry name" value="Aminotran_1_2"/>
    <property type="match status" value="1"/>
</dbReference>
<keyword evidence="2 4" id="KW-0808">Transferase</keyword>
<accession>A0A5J5IFS3</accession>
<organism evidence="4 5">
    <name type="scientific">Ginsengibacter hankyongi</name>
    <dbReference type="NCBI Taxonomy" id="2607284"/>
    <lineage>
        <taxon>Bacteria</taxon>
        <taxon>Pseudomonadati</taxon>
        <taxon>Bacteroidota</taxon>
        <taxon>Chitinophagia</taxon>
        <taxon>Chitinophagales</taxon>
        <taxon>Chitinophagaceae</taxon>
        <taxon>Ginsengibacter</taxon>
    </lineage>
</organism>
<dbReference type="InterPro" id="IPR015424">
    <property type="entry name" value="PyrdxlP-dep_Trfase"/>
</dbReference>
<dbReference type="SUPFAM" id="SSF53383">
    <property type="entry name" value="PLP-dependent transferases"/>
    <property type="match status" value="1"/>
</dbReference>
<feature type="domain" description="Aminotransferase class I/classII large" evidence="3">
    <location>
        <begin position="45"/>
        <end position="393"/>
    </location>
</feature>
<dbReference type="Proteomes" id="UP000326903">
    <property type="component" value="Unassembled WGS sequence"/>
</dbReference>
<name>A0A5J5IFS3_9BACT</name>
<dbReference type="PANTHER" id="PTHR13693">
    <property type="entry name" value="CLASS II AMINOTRANSFERASE/8-AMINO-7-OXONONANOATE SYNTHASE"/>
    <property type="match status" value="1"/>
</dbReference>
<gene>
    <name evidence="4" type="ORF">FW778_10015</name>
</gene>
<dbReference type="RefSeq" id="WP_150414569.1">
    <property type="nucleotide sequence ID" value="NZ_VYQF01000002.1"/>
</dbReference>
<protein>
    <submittedName>
        <fullName evidence="4">Aminotransferase class I/II-fold pyridoxal phosphate-dependent enzyme</fullName>
    </submittedName>
</protein>
<keyword evidence="5" id="KW-1185">Reference proteome</keyword>
<evidence type="ECO:0000313" key="5">
    <source>
        <dbReference type="Proteomes" id="UP000326903"/>
    </source>
</evidence>
<sequence length="426" mass="47431">MVDVFEKMMKDGGPIGRHVERAHGYFAFPKLEGELGSRMLFRGKEKIVWSLNNYLGLVNHPETRKIDTEAAAHWGMGNPMGARMMSGNTAMHEELEKILAAFVSREDAMLLNFGYQGIMSCIDALVNRHDVIVYDGEAHACLVDGVRLHVGFSYKYKHNDVEDCEKQLKRAVRMAEKNGGGILVITEGVFGMSGNQGKIKEIVALKEKYNFRLLIDDAHGFGSMGPNGAGADEEQGCQKGVDLYFSTFVKSMGSIGAFISGPKSIMTYLRYNVRSQIFAKSLPLIVVEGMLKRMEMLKTMPELREKLWHNVNKLQNGLREKGFDIGTTNSPVTPVYMKGDLPEATNMVVDMRENYNIFCSVVVFPVIPKGQIIYRLIPTAAHTDEDTEITLKAFEATKKKLDAGAYKAEEIPDMADLAGYGQKGDM</sequence>
<dbReference type="GO" id="GO:0008483">
    <property type="term" value="F:transaminase activity"/>
    <property type="evidence" value="ECO:0007669"/>
    <property type="project" value="UniProtKB-KW"/>
</dbReference>
<dbReference type="InterPro" id="IPR015421">
    <property type="entry name" value="PyrdxlP-dep_Trfase_major"/>
</dbReference>
<dbReference type="EMBL" id="VYQF01000002">
    <property type="protein sequence ID" value="KAA9039160.1"/>
    <property type="molecule type" value="Genomic_DNA"/>
</dbReference>
<evidence type="ECO:0000256" key="2">
    <source>
        <dbReference type="ARBA" id="ARBA00022679"/>
    </source>
</evidence>
<evidence type="ECO:0000259" key="3">
    <source>
        <dbReference type="Pfam" id="PF00155"/>
    </source>
</evidence>
<keyword evidence="4" id="KW-0032">Aminotransferase</keyword>
<dbReference type="InterPro" id="IPR015422">
    <property type="entry name" value="PyrdxlP-dep_Trfase_small"/>
</dbReference>
<dbReference type="Gene3D" id="3.90.1150.10">
    <property type="entry name" value="Aspartate Aminotransferase, domain 1"/>
    <property type="match status" value="1"/>
</dbReference>
<dbReference type="InterPro" id="IPR050087">
    <property type="entry name" value="AON_synthase_class-II"/>
</dbReference>
<comment type="cofactor">
    <cofactor evidence="1">
        <name>pyridoxal 5'-phosphate</name>
        <dbReference type="ChEBI" id="CHEBI:597326"/>
    </cofactor>
</comment>
<dbReference type="InterPro" id="IPR004839">
    <property type="entry name" value="Aminotransferase_I/II_large"/>
</dbReference>